<reference evidence="1 2" key="1">
    <citation type="submission" date="2021-02" db="EMBL/GenBank/DDBJ databases">
        <title>Safari Cat Assemblies.</title>
        <authorList>
            <person name="Bredemeyer K.R."/>
            <person name="Murphy W.J."/>
        </authorList>
    </citation>
    <scope>NUCLEOTIDE SEQUENCE [LARGE SCALE GENOMIC DNA]</scope>
</reference>
<dbReference type="Ensembl" id="ENSFCTT00005037719.1">
    <property type="protein sequence ID" value="ENSFCTP00005026314.1"/>
    <property type="gene ID" value="ENSFCTG00005013276.1"/>
</dbReference>
<dbReference type="Proteomes" id="UP000823872">
    <property type="component" value="Chromosome D2"/>
</dbReference>
<keyword evidence="2" id="KW-1185">Reference proteome</keyword>
<dbReference type="SUPFAM" id="SSF50978">
    <property type="entry name" value="WD40 repeat-like"/>
    <property type="match status" value="1"/>
</dbReference>
<accession>A0ABI7XUS4</accession>
<proteinExistence type="predicted"/>
<dbReference type="InterPro" id="IPR036322">
    <property type="entry name" value="WD40_repeat_dom_sf"/>
</dbReference>
<protein>
    <submittedName>
        <fullName evidence="1">Uncharacterized protein</fullName>
    </submittedName>
</protein>
<dbReference type="PANTHER" id="PTHR19868">
    <property type="entry name" value="RECEPTOR FOR ACTIVATED PROTEIN KINASE C RACK1"/>
    <property type="match status" value="1"/>
</dbReference>
<reference evidence="1" key="2">
    <citation type="submission" date="2025-08" db="UniProtKB">
        <authorList>
            <consortium name="Ensembl"/>
        </authorList>
    </citation>
    <scope>IDENTIFICATION</scope>
    <source>
        <strain evidence="1">breed Abyssinian</strain>
    </source>
</reference>
<dbReference type="Gene3D" id="2.130.10.10">
    <property type="entry name" value="YVTN repeat-like/Quinoprotein amine dehydrogenase"/>
    <property type="match status" value="1"/>
</dbReference>
<name>A0ABI7XUS4_FELCA</name>
<reference evidence="1" key="3">
    <citation type="submission" date="2025-09" db="UniProtKB">
        <authorList>
            <consortium name="Ensembl"/>
        </authorList>
    </citation>
    <scope>IDENTIFICATION</scope>
    <source>
        <strain evidence="1">breed Abyssinian</strain>
    </source>
</reference>
<evidence type="ECO:0000313" key="1">
    <source>
        <dbReference type="Ensembl" id="ENSFCTP00005026314.1"/>
    </source>
</evidence>
<sequence>MTEQMTFRGILKGHNGWMTQIATTSQFPDVILSVIVDELKQEVINTSSKTEPSQCTSPAWSVDGQTLFACYMDNLVCMW</sequence>
<organism evidence="1 2">
    <name type="scientific">Felis catus</name>
    <name type="common">Cat</name>
    <name type="synonym">Felis silvestris catus</name>
    <dbReference type="NCBI Taxonomy" id="9685"/>
    <lineage>
        <taxon>Eukaryota</taxon>
        <taxon>Metazoa</taxon>
        <taxon>Chordata</taxon>
        <taxon>Craniata</taxon>
        <taxon>Vertebrata</taxon>
        <taxon>Euteleostomi</taxon>
        <taxon>Mammalia</taxon>
        <taxon>Eutheria</taxon>
        <taxon>Laurasiatheria</taxon>
        <taxon>Carnivora</taxon>
        <taxon>Feliformia</taxon>
        <taxon>Felidae</taxon>
        <taxon>Felinae</taxon>
        <taxon>Felis</taxon>
    </lineage>
</organism>
<dbReference type="InterPro" id="IPR045223">
    <property type="entry name" value="RACK1-like"/>
</dbReference>
<dbReference type="GeneTree" id="ENSGT00940000167268"/>
<dbReference type="InterPro" id="IPR015943">
    <property type="entry name" value="WD40/YVTN_repeat-like_dom_sf"/>
</dbReference>
<evidence type="ECO:0000313" key="2">
    <source>
        <dbReference type="Proteomes" id="UP000823872"/>
    </source>
</evidence>